<accession>A0ABR7JJK4</accession>
<dbReference type="RefSeq" id="WP_166139136.1">
    <property type="nucleotide sequence ID" value="NZ_JAAOBY010000014.1"/>
</dbReference>
<keyword evidence="2" id="KW-1185">Reference proteome</keyword>
<reference evidence="1 2" key="1">
    <citation type="submission" date="2020-08" db="EMBL/GenBank/DDBJ databases">
        <title>Description of novel Flavobacterium F-400 isolate.</title>
        <authorList>
            <person name="Saticioglu I."/>
            <person name="Duman M."/>
            <person name="Altun S."/>
        </authorList>
    </citation>
    <scope>NUCLEOTIDE SEQUENCE [LARGE SCALE GENOMIC DNA]</scope>
    <source>
        <strain evidence="1 2">F-400</strain>
    </source>
</reference>
<dbReference type="Proteomes" id="UP000621670">
    <property type="component" value="Unassembled WGS sequence"/>
</dbReference>
<comment type="caution">
    <text evidence="1">The sequence shown here is derived from an EMBL/GenBank/DDBJ whole genome shotgun (WGS) entry which is preliminary data.</text>
</comment>
<evidence type="ECO:0000313" key="2">
    <source>
        <dbReference type="Proteomes" id="UP000621670"/>
    </source>
</evidence>
<organism evidence="1 2">
    <name type="scientific">Flavobacterium turcicum</name>
    <dbReference type="NCBI Taxonomy" id="2764718"/>
    <lineage>
        <taxon>Bacteria</taxon>
        <taxon>Pseudomonadati</taxon>
        <taxon>Bacteroidota</taxon>
        <taxon>Flavobacteriia</taxon>
        <taxon>Flavobacteriales</taxon>
        <taxon>Flavobacteriaceae</taxon>
        <taxon>Flavobacterium</taxon>
    </lineage>
</organism>
<proteinExistence type="predicted"/>
<protein>
    <submittedName>
        <fullName evidence="1">Uncharacterized protein</fullName>
    </submittedName>
</protein>
<dbReference type="EMBL" id="JACRUM010000015">
    <property type="protein sequence ID" value="MBC5864665.1"/>
    <property type="molecule type" value="Genomic_DNA"/>
</dbReference>
<evidence type="ECO:0000313" key="1">
    <source>
        <dbReference type="EMBL" id="MBC5864665.1"/>
    </source>
</evidence>
<sequence length="127" mass="14809">MENLTYEIQMDNIKIGTTELENSDAPMGTVFGKIKFENIISGYNFFKDYCTKNRIEFTDYEDEKLILTLNIPNIKVLNKYRNEITGVATSVSGMDSNEFEITIVGIPYPFFETEFPEHVKKYKEMFD</sequence>
<name>A0ABR7JJK4_9FLAO</name>
<gene>
    <name evidence="1" type="ORF">H8R26_14650</name>
</gene>